<feature type="transmembrane region" description="Helical" evidence="2">
    <location>
        <begin position="57"/>
        <end position="78"/>
    </location>
</feature>
<comment type="caution">
    <text evidence="3">The sequence shown here is derived from an EMBL/GenBank/DDBJ whole genome shotgun (WGS) entry which is preliminary data.</text>
</comment>
<evidence type="ECO:0000256" key="2">
    <source>
        <dbReference type="SAM" id="Phobius"/>
    </source>
</evidence>
<keyword evidence="2" id="KW-0472">Membrane</keyword>
<sequence length="112" mass="11452">ISSTSVPGADVVIVCGAPICAHLVNALQRAPSSKESPEAGADKLARLAKRGVPVWPLYVFAYGLVPSVMALYALLCVWQSIIVPALFEDDEGAPSSGGPGAASARGPSVAHR</sequence>
<dbReference type="Proteomes" id="UP000626109">
    <property type="component" value="Unassembled WGS sequence"/>
</dbReference>
<organism evidence="3 4">
    <name type="scientific">Polarella glacialis</name>
    <name type="common">Dinoflagellate</name>
    <dbReference type="NCBI Taxonomy" id="89957"/>
    <lineage>
        <taxon>Eukaryota</taxon>
        <taxon>Sar</taxon>
        <taxon>Alveolata</taxon>
        <taxon>Dinophyceae</taxon>
        <taxon>Suessiales</taxon>
        <taxon>Suessiaceae</taxon>
        <taxon>Polarella</taxon>
    </lineage>
</organism>
<keyword evidence="2" id="KW-0812">Transmembrane</keyword>
<evidence type="ECO:0000313" key="4">
    <source>
        <dbReference type="Proteomes" id="UP000626109"/>
    </source>
</evidence>
<proteinExistence type="predicted"/>
<dbReference type="EMBL" id="CAJNNW010025765">
    <property type="protein sequence ID" value="CAE8679433.1"/>
    <property type="molecule type" value="Genomic_DNA"/>
</dbReference>
<keyword evidence="2" id="KW-1133">Transmembrane helix</keyword>
<feature type="compositionally biased region" description="Low complexity" evidence="1">
    <location>
        <begin position="101"/>
        <end position="112"/>
    </location>
</feature>
<reference evidence="3" key="1">
    <citation type="submission" date="2021-02" db="EMBL/GenBank/DDBJ databases">
        <authorList>
            <person name="Dougan E. K."/>
            <person name="Rhodes N."/>
            <person name="Thang M."/>
            <person name="Chan C."/>
        </authorList>
    </citation>
    <scope>NUCLEOTIDE SEQUENCE</scope>
</reference>
<evidence type="ECO:0000313" key="3">
    <source>
        <dbReference type="EMBL" id="CAE8679433.1"/>
    </source>
</evidence>
<protein>
    <submittedName>
        <fullName evidence="3">Uncharacterized protein</fullName>
    </submittedName>
</protein>
<gene>
    <name evidence="3" type="ORF">PGLA2088_LOCUS21355</name>
</gene>
<accession>A0A813JJ26</accession>
<feature type="non-terminal residue" evidence="3">
    <location>
        <position position="112"/>
    </location>
</feature>
<evidence type="ECO:0000256" key="1">
    <source>
        <dbReference type="SAM" id="MobiDB-lite"/>
    </source>
</evidence>
<feature type="region of interest" description="Disordered" evidence="1">
    <location>
        <begin position="91"/>
        <end position="112"/>
    </location>
</feature>
<dbReference type="AlphaFoldDB" id="A0A813JJ26"/>
<name>A0A813JJ26_POLGL</name>